<dbReference type="Pfam" id="PF10593">
    <property type="entry name" value="Z1"/>
    <property type="match status" value="1"/>
</dbReference>
<sequence length="970" mass="109786">MTETFRKAYRGALDMLKTAGLERGLHDAAAFICNDPSVTCDDAALRTYLSDAHPDDVLSKELHLRLATWDNAAETEPWTMGTKANSEERRAEVMRRLKVDDQTAALFRERFPIAGVEEPITIADQWEPWYTDTVRQERNFYWDHYSRFLNEKRGWAPEAVAALDVATDRVVERLSDPTREDAYQAKGLVVGYVQSGKTANFTGVLAKAIDAGYRLVIVLTGTTDLLRAQTQRRLDMELVGRENLLRGIDLTDSEAAESVDYLDSPDWIEERFVQHGARPSDAGFPDIHRLTTHRFDYKSLRQGIAALDFEKRERNRSFFHPENLFFSDARLLVVKKNATVLGKLAKDLNKITARLGEIPTLIVDDESDQASINTSNPKKWKEDQVERTAINRLISQLLVMLPRAQYVGYTATPFANVFIDPSDAEDIFPKDFLISLSRTPGYMGASDFHDLDSDLEPSQRTVANSKEKAHVRILDEGGDEGDGELIEAMDAYVLAGAVKVYRERQGLPPYMHHTMLIHEAMKKNVHRDQAEKVQDLWKTQGYFSTASHERLRALYEKDVLPVSQAIGSDLPIPATFDDLVPHLGEAVSRIGRMGNPVIVVNSDKDIEQEELDFDRNKVWRILIGGNKLARGFTVEGLTVSYYRRLTKQADTLMQMGRWFGYRKGFKDLVRLYITRELYEAFEAIVLDEEHFRSELRRYAELVEGRPQVTPKQIPPLVAQHLPWLKPTTANKMYNAVLTERCSPGVGIEPTGHPDKPELIHANTMSFLPILQAAQEKVEFRTTTGTKFPAFVGTVDHPALLDVLESLKWVNPEHFEPDLAWLRKLRPDQIEDWMVILPQHIRAKEAHGRLVGNGPFSLHMRKRRRGPYFGAISTPRHRTPAKRIAGVEGSIGDPAADALARDRRGAILLYPLIEEDLKNPESVEEIEPGNVVMAFHLVAPKGSQGTNRRLLTFTTKDSSKGDAVIIDLLQK</sequence>
<proteinExistence type="predicted"/>
<gene>
    <name evidence="2" type="ORF">GCM10010466_07220</name>
</gene>
<evidence type="ECO:0000313" key="3">
    <source>
        <dbReference type="Proteomes" id="UP001500320"/>
    </source>
</evidence>
<reference evidence="3" key="1">
    <citation type="journal article" date="2019" name="Int. J. Syst. Evol. Microbiol.">
        <title>The Global Catalogue of Microorganisms (GCM) 10K type strain sequencing project: providing services to taxonomists for standard genome sequencing and annotation.</title>
        <authorList>
            <consortium name="The Broad Institute Genomics Platform"/>
            <consortium name="The Broad Institute Genome Sequencing Center for Infectious Disease"/>
            <person name="Wu L."/>
            <person name="Ma J."/>
        </authorList>
    </citation>
    <scope>NUCLEOTIDE SEQUENCE [LARGE SCALE GENOMIC DNA]</scope>
    <source>
        <strain evidence="3">JCM 9373</strain>
    </source>
</reference>
<comment type="caution">
    <text evidence="2">The sequence shown here is derived from an EMBL/GenBank/DDBJ whole genome shotgun (WGS) entry which is preliminary data.</text>
</comment>
<name>A0ABP6MQE0_9ACTN</name>
<accession>A0ABP6MQE0</accession>
<dbReference type="RefSeq" id="WP_344855837.1">
    <property type="nucleotide sequence ID" value="NZ_BAAAUT010000004.1"/>
</dbReference>
<protein>
    <recommendedName>
        <fullName evidence="1">Putative endonuclease Z1 domain-containing protein</fullName>
    </recommendedName>
</protein>
<dbReference type="Proteomes" id="UP001500320">
    <property type="component" value="Unassembled WGS sequence"/>
</dbReference>
<dbReference type="EMBL" id="BAAAUT010000004">
    <property type="protein sequence ID" value="GAA3118888.1"/>
    <property type="molecule type" value="Genomic_DNA"/>
</dbReference>
<organism evidence="2 3">
    <name type="scientific">Planomonospora alba</name>
    <dbReference type="NCBI Taxonomy" id="161354"/>
    <lineage>
        <taxon>Bacteria</taxon>
        <taxon>Bacillati</taxon>
        <taxon>Actinomycetota</taxon>
        <taxon>Actinomycetes</taxon>
        <taxon>Streptosporangiales</taxon>
        <taxon>Streptosporangiaceae</taxon>
        <taxon>Planomonospora</taxon>
    </lineage>
</organism>
<dbReference type="InterPro" id="IPR018310">
    <property type="entry name" value="Put_endonuclease_Z1-dom"/>
</dbReference>
<evidence type="ECO:0000259" key="1">
    <source>
        <dbReference type="Pfam" id="PF10593"/>
    </source>
</evidence>
<feature type="domain" description="Putative endonuclease Z1" evidence="1">
    <location>
        <begin position="485"/>
        <end position="720"/>
    </location>
</feature>
<evidence type="ECO:0000313" key="2">
    <source>
        <dbReference type="EMBL" id="GAA3118888.1"/>
    </source>
</evidence>
<keyword evidence="3" id="KW-1185">Reference proteome</keyword>